<protein>
    <recommendedName>
        <fullName evidence="4">Mandelate racemase/muconate lactonizing enzyme N-terminal domain-containing protein</fullName>
    </recommendedName>
</protein>
<sequence length="115" mass="12468">MKIDDVEVIPISSTRPEGEGIGDARGFGRTRETTLLRVETDTGTVGWGEAFAPGRIVDATFEELFRDDVVGTAILDTADEKDCDHVFIAGRKRSPTGKYCSETLPNRSSSTSTGR</sequence>
<comment type="caution">
    <text evidence="2">The sequence shown here is derived from an EMBL/GenBank/DDBJ whole genome shotgun (WGS) entry which is preliminary data.</text>
</comment>
<accession>J2ZWM8</accession>
<dbReference type="PATRIC" id="fig|1210908.3.peg.3886"/>
<proteinExistence type="predicted"/>
<dbReference type="AlphaFoldDB" id="J2ZWM8"/>
<dbReference type="InterPro" id="IPR029017">
    <property type="entry name" value="Enolase-like_N"/>
</dbReference>
<evidence type="ECO:0000256" key="1">
    <source>
        <dbReference type="SAM" id="MobiDB-lite"/>
    </source>
</evidence>
<feature type="region of interest" description="Disordered" evidence="1">
    <location>
        <begin position="9"/>
        <end position="29"/>
    </location>
</feature>
<evidence type="ECO:0000313" key="3">
    <source>
        <dbReference type="Proteomes" id="UP000007813"/>
    </source>
</evidence>
<gene>
    <name evidence="2" type="ORF">HSB1_41260</name>
</gene>
<feature type="region of interest" description="Disordered" evidence="1">
    <location>
        <begin position="94"/>
        <end position="115"/>
    </location>
</feature>
<name>J2ZWM8_9EURY</name>
<dbReference type="Proteomes" id="UP000007813">
    <property type="component" value="Unassembled WGS sequence"/>
</dbReference>
<feature type="compositionally biased region" description="Polar residues" evidence="1">
    <location>
        <begin position="103"/>
        <end position="115"/>
    </location>
</feature>
<dbReference type="SUPFAM" id="SSF54826">
    <property type="entry name" value="Enolase N-terminal domain-like"/>
    <property type="match status" value="1"/>
</dbReference>
<dbReference type="eggNOG" id="arCOG01168">
    <property type="taxonomic scope" value="Archaea"/>
</dbReference>
<dbReference type="EMBL" id="ALJD01000013">
    <property type="protein sequence ID" value="EJN57438.1"/>
    <property type="molecule type" value="Genomic_DNA"/>
</dbReference>
<evidence type="ECO:0008006" key="4">
    <source>
        <dbReference type="Google" id="ProtNLM"/>
    </source>
</evidence>
<dbReference type="Gene3D" id="3.30.390.10">
    <property type="entry name" value="Enolase-like, N-terminal domain"/>
    <property type="match status" value="1"/>
</dbReference>
<evidence type="ECO:0000313" key="2">
    <source>
        <dbReference type="EMBL" id="EJN57438.1"/>
    </source>
</evidence>
<reference evidence="2 3" key="1">
    <citation type="journal article" date="2012" name="J. Bacteriol.">
        <title>Draft Genome Sequence of the Extremely Halophilic Archaeon Halogranum salarium B-1T.</title>
        <authorList>
            <person name="Kim K.K."/>
            <person name="Lee K.C."/>
            <person name="Lee J.S."/>
        </authorList>
    </citation>
    <scope>NUCLEOTIDE SEQUENCE [LARGE SCALE GENOMIC DNA]</scope>
    <source>
        <strain evidence="2 3">B-1</strain>
    </source>
</reference>
<organism evidence="2 3">
    <name type="scientific">Halogranum salarium B-1</name>
    <dbReference type="NCBI Taxonomy" id="1210908"/>
    <lineage>
        <taxon>Archaea</taxon>
        <taxon>Methanobacteriati</taxon>
        <taxon>Methanobacteriota</taxon>
        <taxon>Stenosarchaea group</taxon>
        <taxon>Halobacteria</taxon>
        <taxon>Halobacteriales</taxon>
        <taxon>Haloferacaceae</taxon>
    </lineage>
</organism>